<dbReference type="InterPro" id="IPR011008">
    <property type="entry name" value="Dimeric_a/b-barrel"/>
</dbReference>
<dbReference type="InterPro" id="IPR007138">
    <property type="entry name" value="ABM_dom"/>
</dbReference>
<dbReference type="SUPFAM" id="SSF54909">
    <property type="entry name" value="Dimeric alpha+beta barrel"/>
    <property type="match status" value="1"/>
</dbReference>
<dbReference type="EMBL" id="JAFBWN010000004">
    <property type="protein sequence ID" value="MBM2354704.1"/>
    <property type="molecule type" value="Genomic_DNA"/>
</dbReference>
<dbReference type="Proteomes" id="UP000809337">
    <property type="component" value="Unassembled WGS sequence"/>
</dbReference>
<organism evidence="2 3">
    <name type="scientific">Pseudosulfitobacter pseudonitzschiae</name>
    <dbReference type="NCBI Taxonomy" id="1402135"/>
    <lineage>
        <taxon>Bacteria</taxon>
        <taxon>Pseudomonadati</taxon>
        <taxon>Pseudomonadota</taxon>
        <taxon>Alphaproteobacteria</taxon>
        <taxon>Rhodobacterales</taxon>
        <taxon>Roseobacteraceae</taxon>
        <taxon>Pseudosulfitobacter</taxon>
    </lineage>
</organism>
<sequence>MSHVHVVAVITANSGQRAELLEKFNANVPAVHAEDGCISYRAITDTPDVGPFQTPIGDDTFMVIEEWASLDALMAHAVAPHMKDYGRATKDMIADRKIHVLSPS</sequence>
<accession>A0A9Q2NHR8</accession>
<dbReference type="Pfam" id="PF03992">
    <property type="entry name" value="ABM"/>
    <property type="match status" value="1"/>
</dbReference>
<evidence type="ECO:0000259" key="1">
    <source>
        <dbReference type="PROSITE" id="PS51725"/>
    </source>
</evidence>
<keyword evidence="2" id="KW-0560">Oxidoreductase</keyword>
<name>A0A9Q2NHR8_9RHOB</name>
<gene>
    <name evidence="2" type="ORF">JQX14_09145</name>
</gene>
<dbReference type="InterPro" id="IPR050744">
    <property type="entry name" value="AI-2_Isomerase_LsrG"/>
</dbReference>
<protein>
    <submittedName>
        <fullName evidence="2">Antibiotic biosynthesis monooxygenase</fullName>
    </submittedName>
</protein>
<dbReference type="PROSITE" id="PS51725">
    <property type="entry name" value="ABM"/>
    <property type="match status" value="1"/>
</dbReference>
<dbReference type="PANTHER" id="PTHR33336:SF3">
    <property type="entry name" value="ABM DOMAIN-CONTAINING PROTEIN"/>
    <property type="match status" value="1"/>
</dbReference>
<keyword evidence="2" id="KW-0503">Monooxygenase</keyword>
<comment type="caution">
    <text evidence="2">The sequence shown here is derived from an EMBL/GenBank/DDBJ whole genome shotgun (WGS) entry which is preliminary data.</text>
</comment>
<proteinExistence type="predicted"/>
<evidence type="ECO:0000313" key="2">
    <source>
        <dbReference type="EMBL" id="MBM2354704.1"/>
    </source>
</evidence>
<dbReference type="GO" id="GO:0004497">
    <property type="term" value="F:monooxygenase activity"/>
    <property type="evidence" value="ECO:0007669"/>
    <property type="project" value="UniProtKB-KW"/>
</dbReference>
<dbReference type="Gene3D" id="3.30.70.100">
    <property type="match status" value="1"/>
</dbReference>
<dbReference type="AlphaFoldDB" id="A0A9Q2NHR8"/>
<reference evidence="2" key="1">
    <citation type="submission" date="2021-01" db="EMBL/GenBank/DDBJ databases">
        <title>Diatom-associated Roseobacters Show Island Model of Population Structure.</title>
        <authorList>
            <person name="Qu L."/>
            <person name="Feng X."/>
            <person name="Chen Y."/>
            <person name="Li L."/>
            <person name="Wang X."/>
            <person name="Hu Z."/>
            <person name="Wang H."/>
            <person name="Luo H."/>
        </authorList>
    </citation>
    <scope>NUCLEOTIDE SEQUENCE</scope>
    <source>
        <strain evidence="2">SM26-45</strain>
    </source>
</reference>
<dbReference type="RefSeq" id="WP_231033691.1">
    <property type="nucleotide sequence ID" value="NZ_JAJNGX010000004.1"/>
</dbReference>
<dbReference type="GO" id="GO:0005829">
    <property type="term" value="C:cytosol"/>
    <property type="evidence" value="ECO:0007669"/>
    <property type="project" value="TreeGrafter"/>
</dbReference>
<feature type="domain" description="ABM" evidence="1">
    <location>
        <begin position="4"/>
        <end position="101"/>
    </location>
</feature>
<dbReference type="PANTHER" id="PTHR33336">
    <property type="entry name" value="QUINOL MONOOXYGENASE YGIN-RELATED"/>
    <property type="match status" value="1"/>
</dbReference>
<evidence type="ECO:0000313" key="3">
    <source>
        <dbReference type="Proteomes" id="UP000809337"/>
    </source>
</evidence>